<proteinExistence type="predicted"/>
<comment type="caution">
    <text evidence="1">The sequence shown here is derived from an EMBL/GenBank/DDBJ whole genome shotgun (WGS) entry which is preliminary data.</text>
</comment>
<feature type="non-terminal residue" evidence="1">
    <location>
        <position position="1"/>
    </location>
</feature>
<evidence type="ECO:0000313" key="1">
    <source>
        <dbReference type="EMBL" id="CAG8561547.1"/>
    </source>
</evidence>
<dbReference type="EMBL" id="CAJVPU010006469">
    <property type="protein sequence ID" value="CAG8561547.1"/>
    <property type="molecule type" value="Genomic_DNA"/>
</dbReference>
<name>A0ACA9M2F2_9GLOM</name>
<evidence type="ECO:0000313" key="2">
    <source>
        <dbReference type="Proteomes" id="UP000789702"/>
    </source>
</evidence>
<protein>
    <submittedName>
        <fullName evidence="1">10604_t:CDS:1</fullName>
    </submittedName>
</protein>
<gene>
    <name evidence="1" type="ORF">DHETER_LOCUS5670</name>
</gene>
<accession>A0ACA9M2F2</accession>
<keyword evidence="2" id="KW-1185">Reference proteome</keyword>
<sequence length="525" mass="59418">EILQPSDNETILYIRQTKVYDWTQLIMKCEHGFTFDEDNISIKDASESAFKINVNKIRKYLLNNHSEEEKECKHNLEAFCKRNLILGGNVLASSLWLSTPLGLSHEVSKQMLSHLEKYTKCSHQKWEKALIVLQESCISPTEEFIKAVENALAMGTDNKKLKKLREISKKYGQFYARRFVFGGAIVKIYTSNSNESSKTKTIDSKNKIGLSAQSVANADVNLNIFRRTEKKTKVFNYHSNIRTVGGITEKYNNKDDSIKPWLDSLKDHTTWDVIEYDEIGLIFDLLDDRLRKQIFDVLGYPILKEPDIITNKDSSSATDNFATISNSVTDNSAIISGTNSVIDKSAAISGSNSAINNHALTKAIKDISSIIIGTHIALHKHSACLFAYDTKERNKVIDKNILQRLSLYACVVDTNVSLDTYNSSQTGANISLEACSFGQKEVTWRKSRTHNKISYSQKNIFQKNALFTKEQTSKNLIFVNQFFNYCFENGSEHCQFHGSVNVKSDEVIYGSFNSKSLNNIEGKFS</sequence>
<dbReference type="Proteomes" id="UP000789702">
    <property type="component" value="Unassembled WGS sequence"/>
</dbReference>
<organism evidence="1 2">
    <name type="scientific">Dentiscutata heterogama</name>
    <dbReference type="NCBI Taxonomy" id="1316150"/>
    <lineage>
        <taxon>Eukaryota</taxon>
        <taxon>Fungi</taxon>
        <taxon>Fungi incertae sedis</taxon>
        <taxon>Mucoromycota</taxon>
        <taxon>Glomeromycotina</taxon>
        <taxon>Glomeromycetes</taxon>
        <taxon>Diversisporales</taxon>
        <taxon>Gigasporaceae</taxon>
        <taxon>Dentiscutata</taxon>
    </lineage>
</organism>
<reference evidence="1" key="1">
    <citation type="submission" date="2021-06" db="EMBL/GenBank/DDBJ databases">
        <authorList>
            <person name="Kallberg Y."/>
            <person name="Tangrot J."/>
            <person name="Rosling A."/>
        </authorList>
    </citation>
    <scope>NUCLEOTIDE SEQUENCE</scope>
    <source>
        <strain evidence="1">IL203A</strain>
    </source>
</reference>